<dbReference type="Gene3D" id="2.60.40.4070">
    <property type="match status" value="1"/>
</dbReference>
<evidence type="ECO:0000313" key="2">
    <source>
        <dbReference type="EMBL" id="KUG25118.1"/>
    </source>
</evidence>
<dbReference type="InterPro" id="IPR026444">
    <property type="entry name" value="Secre_tail"/>
</dbReference>
<dbReference type="InterPro" id="IPR036278">
    <property type="entry name" value="Sialidase_sf"/>
</dbReference>
<gene>
    <name evidence="2" type="ORF">ASZ90_005062</name>
</gene>
<dbReference type="SUPFAM" id="SSF50939">
    <property type="entry name" value="Sialidases"/>
    <property type="match status" value="1"/>
</dbReference>
<accession>A0A0W8FWM6</accession>
<comment type="caution">
    <text evidence="2">The sequence shown here is derived from an EMBL/GenBank/DDBJ whole genome shotgun (WGS) entry which is preliminary data.</text>
</comment>
<reference evidence="2" key="1">
    <citation type="journal article" date="2015" name="Proc. Natl. Acad. Sci. U.S.A.">
        <title>Networks of energetic and metabolic interactions define dynamics in microbial communities.</title>
        <authorList>
            <person name="Embree M."/>
            <person name="Liu J.K."/>
            <person name="Al-Bassam M.M."/>
            <person name="Zengler K."/>
        </authorList>
    </citation>
    <scope>NUCLEOTIDE SEQUENCE</scope>
</reference>
<dbReference type="Gene3D" id="2.120.10.10">
    <property type="match status" value="1"/>
</dbReference>
<proteinExistence type="predicted"/>
<feature type="domain" description="Secretion system C-terminal sorting" evidence="1">
    <location>
        <begin position="833"/>
        <end position="915"/>
    </location>
</feature>
<dbReference type="CDD" id="cd15482">
    <property type="entry name" value="Sialidase_non-viral"/>
    <property type="match status" value="1"/>
</dbReference>
<evidence type="ECO:0000259" key="1">
    <source>
        <dbReference type="Pfam" id="PF18962"/>
    </source>
</evidence>
<dbReference type="NCBIfam" id="TIGR04183">
    <property type="entry name" value="Por_Secre_tail"/>
    <property type="match status" value="1"/>
</dbReference>
<organism evidence="2">
    <name type="scientific">hydrocarbon metagenome</name>
    <dbReference type="NCBI Taxonomy" id="938273"/>
    <lineage>
        <taxon>unclassified sequences</taxon>
        <taxon>metagenomes</taxon>
        <taxon>ecological metagenomes</taxon>
    </lineage>
</organism>
<dbReference type="EMBL" id="LNQE01000766">
    <property type="protein sequence ID" value="KUG25118.1"/>
    <property type="molecule type" value="Genomic_DNA"/>
</dbReference>
<protein>
    <recommendedName>
        <fullName evidence="1">Secretion system C-terminal sorting domain-containing protein</fullName>
    </recommendedName>
</protein>
<dbReference type="Pfam" id="PF18962">
    <property type="entry name" value="Por_Secre_tail"/>
    <property type="match status" value="1"/>
</dbReference>
<name>A0A0W8FWM6_9ZZZZ</name>
<dbReference type="AlphaFoldDB" id="A0A0W8FWM6"/>
<sequence length="917" mass="102568">MGSQNIIIESSSDYCKTWSQYHEITALPLRIISERSFDIIQKDNNNFLIAYLQFPGKLAIFNYNIASTSLEQVGTAFTLSSGVQEIEFTFIDESTYLASLKDTGDNVFYTRSDDGALTWSTNHSFAGVLTGNRPIITSYHNGNLYAAIAEENKISLIVSPDKGVTWSAPFDVFLNDKPISNTSIHSDGEKLFVVFEEHIFVNQLDNYQTDVCYISSNNNGVDWSGKIKYTKYIRNDLISSIKLSGDRIIALVLSNRVNQERQDTYLGILAETIDPAPPAINWMDFPNPIDFDQDFQIQVFAYDETGINSVSVEFNHKVYTLYDDGNHEDFLAGDYIYGGTIDGVPTNTSLGPDKSKIIGLNNVQLPISNNGVIADISTAEKIRLAVKVIDTDQNEINRTANVYMGELSGRDGKYDGLNILFSGGFFLSGYSNNSLWFNAVSSSSLMVDYQAGNIGVNPTDPDNLIYSVLSGDTPFGHSWQDWKKAVDNGAYFYDGDNDGVYNPVDKNENGVWDPDEDKPDLLYDGVYFTSYNDGVPASERRFDTIEPKGIEIRQSIYASNRNSILDDVIFFRYSLLYKGLGNADEPDSLTDVYFSVWTDSDIGSADDDKAGCDTTLHSGYTYNNGSDQVFGENPPAFFKTIVQGPLVKTGNSADYGYNKFGPDIGINALQGYKNLGMTTFAPPHKNHYKLLDPRNPLEGRRYQEALYPFDGSEIDPCTFEFGEVRGGVNCVEVNNKFWFSGDPVTNYGWIGTFALDMRDLTTTGAFTLHKNEPMDIIVAYVVGRGIDYLNSIDRAREITQYVHEEYQRNFSTIVSVEDNNEELPAKFYLSQNYPNPFNPATKIKYTIGVVDENFRPLQTQLIVYDILGRKVKTLVNEVKAPGTYEITFDASQLASGVYLFRLSSGSFSQTKKMMVLK</sequence>